<evidence type="ECO:0000313" key="12">
    <source>
        <dbReference type="Proteomes" id="UP000253562"/>
    </source>
</evidence>
<feature type="site" description="Contributes to redox potential value" evidence="8">
    <location>
        <position position="31"/>
    </location>
</feature>
<dbReference type="GO" id="GO:0005737">
    <property type="term" value="C:cytoplasm"/>
    <property type="evidence" value="ECO:0007669"/>
    <property type="project" value="TreeGrafter"/>
</dbReference>
<comment type="similarity">
    <text evidence="1 7">Belongs to the thioredoxin family.</text>
</comment>
<evidence type="ECO:0000259" key="10">
    <source>
        <dbReference type="PROSITE" id="PS51352"/>
    </source>
</evidence>
<evidence type="ECO:0000256" key="9">
    <source>
        <dbReference type="PIRSR" id="PIRSR000077-4"/>
    </source>
</evidence>
<evidence type="ECO:0000256" key="2">
    <source>
        <dbReference type="ARBA" id="ARBA00022448"/>
    </source>
</evidence>
<dbReference type="SUPFAM" id="SSF52833">
    <property type="entry name" value="Thioredoxin-like"/>
    <property type="match status" value="1"/>
</dbReference>
<dbReference type="Pfam" id="PF00085">
    <property type="entry name" value="Thioredoxin"/>
    <property type="match status" value="1"/>
</dbReference>
<dbReference type="RefSeq" id="WP_114373889.1">
    <property type="nucleotide sequence ID" value="NZ_QPEX01000046.1"/>
</dbReference>
<dbReference type="AlphaFoldDB" id="A0A368KMC6"/>
<keyword evidence="2" id="KW-0813">Transport</keyword>
<accession>A0A368KMC6</accession>
<evidence type="ECO:0000256" key="3">
    <source>
        <dbReference type="ARBA" id="ARBA00022982"/>
    </source>
</evidence>
<comment type="caution">
    <text evidence="11">The sequence shown here is derived from an EMBL/GenBank/DDBJ whole genome shotgun (WGS) entry which is preliminary data.</text>
</comment>
<feature type="site" description="Deprotonates C-terminal active site Cys" evidence="8">
    <location>
        <position position="24"/>
    </location>
</feature>
<feature type="domain" description="Thioredoxin" evidence="10">
    <location>
        <begin position="1"/>
        <end position="106"/>
    </location>
</feature>
<evidence type="ECO:0000313" key="11">
    <source>
        <dbReference type="EMBL" id="RCS40787.1"/>
    </source>
</evidence>
<feature type="active site" description="Nucleophile" evidence="8">
    <location>
        <position position="33"/>
    </location>
</feature>
<dbReference type="PROSITE" id="PS51352">
    <property type="entry name" value="THIOREDOXIN_2"/>
    <property type="match status" value="1"/>
</dbReference>
<dbReference type="EMBL" id="QPEX01000046">
    <property type="protein sequence ID" value="RCS40787.1"/>
    <property type="molecule type" value="Genomic_DNA"/>
</dbReference>
<gene>
    <name evidence="11" type="primary">trxA</name>
    <name evidence="11" type="ORF">DTL42_25855</name>
</gene>
<keyword evidence="5 9" id="KW-0676">Redox-active center</keyword>
<dbReference type="PANTHER" id="PTHR45663">
    <property type="entry name" value="GEO12009P1"/>
    <property type="match status" value="1"/>
</dbReference>
<feature type="active site" description="Nucleophile" evidence="8">
    <location>
        <position position="30"/>
    </location>
</feature>
<dbReference type="Gene3D" id="3.40.30.10">
    <property type="entry name" value="Glutaredoxin"/>
    <property type="match status" value="1"/>
</dbReference>
<dbReference type="PROSITE" id="PS00194">
    <property type="entry name" value="THIOREDOXIN_1"/>
    <property type="match status" value="1"/>
</dbReference>
<feature type="disulfide bond" description="Redox-active" evidence="9">
    <location>
        <begin position="30"/>
        <end position="33"/>
    </location>
</feature>
<dbReference type="PRINTS" id="PR00421">
    <property type="entry name" value="THIOREDOXIN"/>
</dbReference>
<dbReference type="InterPro" id="IPR005746">
    <property type="entry name" value="Thioredoxin"/>
</dbReference>
<organism evidence="11 12">
    <name type="scientific">Bremerella cremea</name>
    <dbReference type="NCBI Taxonomy" id="1031537"/>
    <lineage>
        <taxon>Bacteria</taxon>
        <taxon>Pseudomonadati</taxon>
        <taxon>Planctomycetota</taxon>
        <taxon>Planctomycetia</taxon>
        <taxon>Pirellulales</taxon>
        <taxon>Pirellulaceae</taxon>
        <taxon>Bremerella</taxon>
    </lineage>
</organism>
<dbReference type="FunFam" id="3.40.30.10:FF:000001">
    <property type="entry name" value="Thioredoxin"/>
    <property type="match status" value="1"/>
</dbReference>
<sequence>MANVFNEENFDAEVLKSSEPVLVDFWAPWCGPCRQLAPVIDQLATEYEGSVKVGKVDTDQNPNLAVKYGIQSIPTIMIFKNGEVVNQMLGNQPKANLQQALDAAKG</sequence>
<dbReference type="InterPro" id="IPR017937">
    <property type="entry name" value="Thioredoxin_CS"/>
</dbReference>
<evidence type="ECO:0000256" key="8">
    <source>
        <dbReference type="PIRSR" id="PIRSR000077-1"/>
    </source>
</evidence>
<evidence type="ECO:0000256" key="5">
    <source>
        <dbReference type="ARBA" id="ARBA00023284"/>
    </source>
</evidence>
<evidence type="ECO:0000256" key="4">
    <source>
        <dbReference type="ARBA" id="ARBA00023157"/>
    </source>
</evidence>
<evidence type="ECO:0000256" key="6">
    <source>
        <dbReference type="NCBIfam" id="TIGR01068"/>
    </source>
</evidence>
<dbReference type="OrthoDB" id="9790390at2"/>
<name>A0A368KMC6_9BACT</name>
<dbReference type="GO" id="GO:0015035">
    <property type="term" value="F:protein-disulfide reductase activity"/>
    <property type="evidence" value="ECO:0007669"/>
    <property type="project" value="UniProtKB-UniRule"/>
</dbReference>
<reference evidence="11 12" key="1">
    <citation type="submission" date="2018-07" db="EMBL/GenBank/DDBJ databases">
        <title>Comparative genomes isolates from brazilian mangrove.</title>
        <authorList>
            <person name="De Araujo J.E."/>
            <person name="Taketani R.G."/>
            <person name="Silva M.C.P."/>
            <person name="Lourenco M.V."/>
            <person name="Oliveira V.M."/>
            <person name="Andreote F.D."/>
        </authorList>
    </citation>
    <scope>NUCLEOTIDE SEQUENCE [LARGE SCALE GENOMIC DNA]</scope>
    <source>
        <strain evidence="11 12">HEX PRIS-MGV</strain>
    </source>
</reference>
<dbReference type="InterPro" id="IPR036249">
    <property type="entry name" value="Thioredoxin-like_sf"/>
</dbReference>
<evidence type="ECO:0000256" key="7">
    <source>
        <dbReference type="PIRNR" id="PIRNR000077"/>
    </source>
</evidence>
<dbReference type="InterPro" id="IPR013766">
    <property type="entry name" value="Thioredoxin_domain"/>
</dbReference>
<feature type="site" description="Contributes to redox potential value" evidence="8">
    <location>
        <position position="32"/>
    </location>
</feature>
<dbReference type="PIRSF" id="PIRSF000077">
    <property type="entry name" value="Thioredoxin"/>
    <property type="match status" value="1"/>
</dbReference>
<evidence type="ECO:0000256" key="1">
    <source>
        <dbReference type="ARBA" id="ARBA00008987"/>
    </source>
</evidence>
<dbReference type="Proteomes" id="UP000253562">
    <property type="component" value="Unassembled WGS sequence"/>
</dbReference>
<dbReference type="NCBIfam" id="TIGR01068">
    <property type="entry name" value="thioredoxin"/>
    <property type="match status" value="1"/>
</dbReference>
<dbReference type="CDD" id="cd02947">
    <property type="entry name" value="TRX_family"/>
    <property type="match status" value="1"/>
</dbReference>
<protein>
    <recommendedName>
        <fullName evidence="6 7">Thioredoxin</fullName>
    </recommendedName>
</protein>
<proteinExistence type="inferred from homology"/>
<keyword evidence="3" id="KW-0249">Electron transport</keyword>
<dbReference type="PANTHER" id="PTHR45663:SF11">
    <property type="entry name" value="GEO12009P1"/>
    <property type="match status" value="1"/>
</dbReference>
<keyword evidence="4 9" id="KW-1015">Disulfide bond</keyword>